<dbReference type="Pfam" id="PF00176">
    <property type="entry name" value="SNF2-rel_dom"/>
    <property type="match status" value="1"/>
</dbReference>
<evidence type="ECO:0000259" key="3">
    <source>
        <dbReference type="PROSITE" id="PS50966"/>
    </source>
</evidence>
<dbReference type="CDD" id="cd18793">
    <property type="entry name" value="SF2_C_SNF"/>
    <property type="match status" value="1"/>
</dbReference>
<reference evidence="6 7" key="1">
    <citation type="submission" date="2015-09" db="EMBL/GenBank/DDBJ databases">
        <authorList>
            <consortium name="Pathogen Informatics"/>
        </authorList>
    </citation>
    <scope>NUCLEOTIDE SEQUENCE [LARGE SCALE GENOMIC DNA]</scope>
    <source>
        <strain evidence="6 7">2789STDY5834856</strain>
    </source>
</reference>
<dbReference type="Gene3D" id="3.40.50.10810">
    <property type="entry name" value="Tandem AAA-ATPase domain"/>
    <property type="match status" value="1"/>
</dbReference>
<dbReference type="GO" id="GO:0008270">
    <property type="term" value="F:zinc ion binding"/>
    <property type="evidence" value="ECO:0007669"/>
    <property type="project" value="UniProtKB-KW"/>
</dbReference>
<dbReference type="Pfam" id="PF00271">
    <property type="entry name" value="Helicase_C"/>
    <property type="match status" value="1"/>
</dbReference>
<dbReference type="Proteomes" id="UP000095594">
    <property type="component" value="Unassembled WGS sequence"/>
</dbReference>
<name>A0A173XYY5_9CLOT</name>
<dbReference type="PROSITE" id="PS51194">
    <property type="entry name" value="HELICASE_CTER"/>
    <property type="match status" value="1"/>
</dbReference>
<dbReference type="Gene3D" id="3.40.50.300">
    <property type="entry name" value="P-loop containing nucleotide triphosphate hydrolases"/>
    <property type="match status" value="1"/>
</dbReference>
<keyword evidence="6" id="KW-0067">ATP-binding</keyword>
<keyword evidence="2" id="KW-0863">Zinc-finger</keyword>
<keyword evidence="6" id="KW-0547">Nucleotide-binding</keyword>
<organism evidence="6 7">
    <name type="scientific">Clostridium disporicum</name>
    <dbReference type="NCBI Taxonomy" id="84024"/>
    <lineage>
        <taxon>Bacteria</taxon>
        <taxon>Bacillati</taxon>
        <taxon>Bacillota</taxon>
        <taxon>Clostridia</taxon>
        <taxon>Eubacteriales</taxon>
        <taxon>Clostridiaceae</taxon>
        <taxon>Clostridium</taxon>
    </lineage>
</organism>
<dbReference type="SUPFAM" id="SSF52540">
    <property type="entry name" value="P-loop containing nucleoside triphosphate hydrolases"/>
    <property type="match status" value="2"/>
</dbReference>
<dbReference type="InterPro" id="IPR038718">
    <property type="entry name" value="SNF2-like_sf"/>
</dbReference>
<feature type="domain" description="Helicase ATP-binding" evidence="4">
    <location>
        <begin position="598"/>
        <end position="753"/>
    </location>
</feature>
<gene>
    <name evidence="6" type="ORF">ERS852471_00133</name>
</gene>
<dbReference type="GO" id="GO:0016787">
    <property type="term" value="F:hydrolase activity"/>
    <property type="evidence" value="ECO:0007669"/>
    <property type="project" value="UniProtKB-KW"/>
</dbReference>
<dbReference type="AlphaFoldDB" id="A0A173XYY5"/>
<evidence type="ECO:0000313" key="6">
    <source>
        <dbReference type="EMBL" id="CUN55668.1"/>
    </source>
</evidence>
<dbReference type="InterPro" id="IPR013663">
    <property type="entry name" value="Helicase_SWF/SNF/SWI_bac"/>
</dbReference>
<evidence type="ECO:0000259" key="4">
    <source>
        <dbReference type="PROSITE" id="PS51192"/>
    </source>
</evidence>
<dbReference type="InterPro" id="IPR001650">
    <property type="entry name" value="Helicase_C-like"/>
</dbReference>
<evidence type="ECO:0000256" key="2">
    <source>
        <dbReference type="PROSITE-ProRule" id="PRU00325"/>
    </source>
</evidence>
<dbReference type="GO" id="GO:0005524">
    <property type="term" value="F:ATP binding"/>
    <property type="evidence" value="ECO:0007669"/>
    <property type="project" value="InterPro"/>
</dbReference>
<keyword evidence="2" id="KW-0862">Zinc</keyword>
<dbReference type="InterPro" id="IPR007527">
    <property type="entry name" value="Znf_SWIM"/>
</dbReference>
<dbReference type="InterPro" id="IPR000330">
    <property type="entry name" value="SNF2_N"/>
</dbReference>
<evidence type="ECO:0000313" key="7">
    <source>
        <dbReference type="Proteomes" id="UP000095594"/>
    </source>
</evidence>
<dbReference type="InterPro" id="IPR014001">
    <property type="entry name" value="Helicase_ATP-bd"/>
</dbReference>
<dbReference type="PROSITE" id="PS50966">
    <property type="entry name" value="ZF_SWIM"/>
    <property type="match status" value="1"/>
</dbReference>
<dbReference type="EMBL" id="CYZX01000001">
    <property type="protein sequence ID" value="CUN55668.1"/>
    <property type="molecule type" value="Genomic_DNA"/>
</dbReference>
<dbReference type="GO" id="GO:0004386">
    <property type="term" value="F:helicase activity"/>
    <property type="evidence" value="ECO:0007669"/>
    <property type="project" value="UniProtKB-KW"/>
</dbReference>
<keyword evidence="2" id="KW-0479">Metal-binding</keyword>
<evidence type="ECO:0000259" key="5">
    <source>
        <dbReference type="PROSITE" id="PS51194"/>
    </source>
</evidence>
<dbReference type="Pfam" id="PF08455">
    <property type="entry name" value="SNF2_assoc"/>
    <property type="match status" value="1"/>
</dbReference>
<accession>A0A173XYY5</accession>
<dbReference type="SMART" id="SM00487">
    <property type="entry name" value="DEXDc"/>
    <property type="match status" value="1"/>
</dbReference>
<dbReference type="PROSITE" id="PS51192">
    <property type="entry name" value="HELICASE_ATP_BIND_1"/>
    <property type="match status" value="1"/>
</dbReference>
<protein>
    <submittedName>
        <fullName evidence="6">Helicase, Snf2 family</fullName>
    </submittedName>
</protein>
<dbReference type="InterPro" id="IPR049730">
    <property type="entry name" value="SNF2/RAD54-like_C"/>
</dbReference>
<dbReference type="SMART" id="SM00490">
    <property type="entry name" value="HELICc"/>
    <property type="match status" value="1"/>
</dbReference>
<proteinExistence type="predicted"/>
<dbReference type="CDD" id="cd18012">
    <property type="entry name" value="DEXQc_arch_SWI2_SNF2"/>
    <property type="match status" value="1"/>
</dbReference>
<dbReference type="InterPro" id="IPR027417">
    <property type="entry name" value="P-loop_NTPase"/>
</dbReference>
<sequence length="1034" mass="120609">MNYKRLEENILRSCSGLTRKRGNELLLNKAVKSIQGKKVDGVYHIYGKLENDNKIINTHLKYDLNKEKLCGYKCTCSKYKDYLEQGYSYYCEHIAATSLRFLDSLKSKIKDSKGNSQSVPKKDVREILHIESKIYYYKVNNLNQFFLELKVGNKSKYLISNIKEFIYSVFNDKEIKLTDTFKYSPLKHKINESDLKYLDYIKGNILNNSTNGAKIKIEQKQLPLLLGKIPNEEILFKDIYLEYKTKINKGTIDIAFNLKEENGQFVLWSEKNLPVPLDNEKRVFLFNREIYLSEKEISKAFIPIYNELKKNNFKYFPGNNQSFINIISTLSSITKKVNVSDDLRNYMRKFLMGKYFIYKEKDNIFCDIKVIYGDKVINVLKDNKVKLGWIRDLKYEERVIMTFERYGFIKNNARMKFVGDDEKLYSFLHSRENELLTSGEIIIPKDLNEFNVYNSKDLYGTVYEEDWAIKLSYGIKDITQEEFKEAYLAFKNNKSFYKTKKNNFIDLLDDKIRELFNMINLLNLEKDLDKGISYINKSKSSLVQGIINKCDLSFIYNNGSLKSVEDKLEALISKEIKISKMLMSTLRPYQYEGVKWIDNLYELDFGGILADDMGLGKTLQTISFLSMKKKEKFLIIVPTSLIFNWRDEFLKFAPSLKVGIVYGDKRDDVLKDYKKFNGLITTYGILKNDLDKFIDKEFDICIIDEAQNIKNYKSQNAEAVKKIKSRFKLALTGTPIENSLKELWSIFDFVMPGFLYSTKEFESKFSKDDEKSMMLLKTLINPFILRRTKEEVAKDLPGKSEKRIMVELDENQRFMYKNYLNNVREKIKTDSNIQVLSHLTRLRQICLHPALVFPEYIGNSGKFIIAHKLINTAIKNDRKILIFSQFTSVLDMFGAELEEDNIKFFKLSGDTLSKERMKLVNDFNNSDDVKVFLISLKAGGTGLNLTSANLVIHFDPWWNPAVESQASDRAHRIGQEKDVEVIKLIAKETIEESIVTLQEDKKELIQDILSGSNIKSSSINKKMIQELIETYIEK</sequence>
<keyword evidence="6" id="KW-0347">Helicase</keyword>
<feature type="domain" description="SWIM-type" evidence="3">
    <location>
        <begin position="58"/>
        <end position="102"/>
    </location>
</feature>
<dbReference type="RefSeq" id="WP_055262893.1">
    <property type="nucleotide sequence ID" value="NZ_CABIXQ010000001.1"/>
</dbReference>
<keyword evidence="1" id="KW-0378">Hydrolase</keyword>
<feature type="domain" description="Helicase C-terminal" evidence="5">
    <location>
        <begin position="869"/>
        <end position="1034"/>
    </location>
</feature>
<dbReference type="PANTHER" id="PTHR10799">
    <property type="entry name" value="SNF2/RAD54 HELICASE FAMILY"/>
    <property type="match status" value="1"/>
</dbReference>
<evidence type="ECO:0000256" key="1">
    <source>
        <dbReference type="ARBA" id="ARBA00022801"/>
    </source>
</evidence>